<evidence type="ECO:0000259" key="3">
    <source>
        <dbReference type="PROSITE" id="PS50057"/>
    </source>
</evidence>
<evidence type="ECO:0000313" key="5">
    <source>
        <dbReference type="Proteomes" id="UP000230066"/>
    </source>
</evidence>
<dbReference type="PANTHER" id="PTHR23280:SF21">
    <property type="entry name" value="PROTEIN 4.1 HOMOLOG"/>
    <property type="match status" value="1"/>
</dbReference>
<feature type="compositionally biased region" description="Polar residues" evidence="2">
    <location>
        <begin position="706"/>
        <end position="718"/>
    </location>
</feature>
<dbReference type="Pfam" id="PF09380">
    <property type="entry name" value="FERM_C"/>
    <property type="match status" value="1"/>
</dbReference>
<dbReference type="SUPFAM" id="SSF54236">
    <property type="entry name" value="Ubiquitin-like"/>
    <property type="match status" value="1"/>
</dbReference>
<dbReference type="InterPro" id="IPR000798">
    <property type="entry name" value="Ez/rad/moesin-like"/>
</dbReference>
<evidence type="ECO:0000313" key="4">
    <source>
        <dbReference type="EMBL" id="THD23855.1"/>
    </source>
</evidence>
<feature type="region of interest" description="Disordered" evidence="2">
    <location>
        <begin position="762"/>
        <end position="924"/>
    </location>
</feature>
<gene>
    <name evidence="4" type="ORF">D915_005391</name>
</gene>
<protein>
    <submittedName>
        <fullName evidence="4">Septate junction protein</fullName>
    </submittedName>
</protein>
<dbReference type="InterPro" id="IPR035963">
    <property type="entry name" value="FERM_2"/>
</dbReference>
<keyword evidence="5" id="KW-1185">Reference proteome</keyword>
<dbReference type="PROSITE" id="PS50057">
    <property type="entry name" value="FERM_3"/>
    <property type="match status" value="1"/>
</dbReference>
<dbReference type="GO" id="GO:0005886">
    <property type="term" value="C:plasma membrane"/>
    <property type="evidence" value="ECO:0007669"/>
    <property type="project" value="TreeGrafter"/>
</dbReference>
<dbReference type="EMBL" id="JXXN02001908">
    <property type="protein sequence ID" value="THD23855.1"/>
    <property type="molecule type" value="Genomic_DNA"/>
</dbReference>
<dbReference type="PRINTS" id="PR00935">
    <property type="entry name" value="BAND41"/>
</dbReference>
<dbReference type="SUPFAM" id="SSF50729">
    <property type="entry name" value="PH domain-like"/>
    <property type="match status" value="1"/>
</dbReference>
<dbReference type="FunFam" id="2.30.29.30:FF:000001">
    <property type="entry name" value="Erythrocyte membrane protein band 4.1"/>
    <property type="match status" value="1"/>
</dbReference>
<dbReference type="Gene3D" id="2.30.29.30">
    <property type="entry name" value="Pleckstrin-homology domain (PH domain)/Phosphotyrosine-binding domain (PTB)"/>
    <property type="match status" value="1"/>
</dbReference>
<dbReference type="InterPro" id="IPR019747">
    <property type="entry name" value="FERM_CS"/>
</dbReference>
<evidence type="ECO:0000256" key="1">
    <source>
        <dbReference type="ARBA" id="ARBA00022553"/>
    </source>
</evidence>
<feature type="compositionally biased region" description="Polar residues" evidence="2">
    <location>
        <begin position="843"/>
        <end position="859"/>
    </location>
</feature>
<dbReference type="SUPFAM" id="SSF47031">
    <property type="entry name" value="Second domain of FERM"/>
    <property type="match status" value="1"/>
</dbReference>
<dbReference type="GO" id="GO:0005856">
    <property type="term" value="C:cytoskeleton"/>
    <property type="evidence" value="ECO:0007669"/>
    <property type="project" value="TreeGrafter"/>
</dbReference>
<dbReference type="InterPro" id="IPR018980">
    <property type="entry name" value="FERM_PH-like_C"/>
</dbReference>
<dbReference type="GO" id="GO:0031032">
    <property type="term" value="P:actomyosin structure organization"/>
    <property type="evidence" value="ECO:0007669"/>
    <property type="project" value="TreeGrafter"/>
</dbReference>
<keyword evidence="1" id="KW-0597">Phosphoprotein</keyword>
<dbReference type="SMART" id="SM01196">
    <property type="entry name" value="FERM_C"/>
    <property type="match status" value="1"/>
</dbReference>
<feature type="compositionally biased region" description="Polar residues" evidence="2">
    <location>
        <begin position="673"/>
        <end position="693"/>
    </location>
</feature>
<feature type="domain" description="FERM" evidence="3">
    <location>
        <begin position="301"/>
        <end position="586"/>
    </location>
</feature>
<organism evidence="4 5">
    <name type="scientific">Fasciola hepatica</name>
    <name type="common">Liver fluke</name>
    <dbReference type="NCBI Taxonomy" id="6192"/>
    <lineage>
        <taxon>Eukaryota</taxon>
        <taxon>Metazoa</taxon>
        <taxon>Spiralia</taxon>
        <taxon>Lophotrochozoa</taxon>
        <taxon>Platyhelminthes</taxon>
        <taxon>Trematoda</taxon>
        <taxon>Digenea</taxon>
        <taxon>Plagiorchiida</taxon>
        <taxon>Echinostomata</taxon>
        <taxon>Echinostomatoidea</taxon>
        <taxon>Fasciolidae</taxon>
        <taxon>Fasciola</taxon>
    </lineage>
</organism>
<evidence type="ECO:0000256" key="2">
    <source>
        <dbReference type="SAM" id="MobiDB-lite"/>
    </source>
</evidence>
<feature type="region of interest" description="Disordered" evidence="2">
    <location>
        <begin position="1"/>
        <end position="252"/>
    </location>
</feature>
<accession>A0A4E0RAY6</accession>
<dbReference type="Pfam" id="PF00373">
    <property type="entry name" value="FERM_M"/>
    <property type="match status" value="1"/>
</dbReference>
<feature type="compositionally biased region" description="Low complexity" evidence="2">
    <location>
        <begin position="719"/>
        <end position="733"/>
    </location>
</feature>
<dbReference type="InterPro" id="IPR018979">
    <property type="entry name" value="FERM_N"/>
</dbReference>
<reference evidence="4" key="1">
    <citation type="submission" date="2019-03" db="EMBL/GenBank/DDBJ databases">
        <title>Improved annotation for the trematode Fasciola hepatica.</title>
        <authorList>
            <person name="Choi Y.-J."/>
            <person name="Martin J."/>
            <person name="Mitreva M."/>
        </authorList>
    </citation>
    <scope>NUCLEOTIDE SEQUENCE [LARGE SCALE GENOMIC DNA]</scope>
</reference>
<feature type="compositionally biased region" description="Polar residues" evidence="2">
    <location>
        <begin position="180"/>
        <end position="192"/>
    </location>
</feature>
<feature type="compositionally biased region" description="Basic and acidic residues" evidence="2">
    <location>
        <begin position="652"/>
        <end position="668"/>
    </location>
</feature>
<dbReference type="Proteomes" id="UP000230066">
    <property type="component" value="Unassembled WGS sequence"/>
</dbReference>
<dbReference type="CDD" id="cd01765">
    <property type="entry name" value="FERM_F0_F1"/>
    <property type="match status" value="1"/>
</dbReference>
<feature type="compositionally biased region" description="Polar residues" evidence="2">
    <location>
        <begin position="633"/>
        <end position="647"/>
    </location>
</feature>
<feature type="compositionally biased region" description="Basic and acidic residues" evidence="2">
    <location>
        <begin position="7"/>
        <end position="19"/>
    </location>
</feature>
<dbReference type="PROSITE" id="PS00661">
    <property type="entry name" value="FERM_2"/>
    <property type="match status" value="1"/>
</dbReference>
<dbReference type="InterPro" id="IPR019748">
    <property type="entry name" value="FERM_central"/>
</dbReference>
<feature type="compositionally biased region" description="Polar residues" evidence="2">
    <location>
        <begin position="762"/>
        <end position="774"/>
    </location>
</feature>
<dbReference type="PANTHER" id="PTHR23280">
    <property type="entry name" value="4.1 G PROTEIN"/>
    <property type="match status" value="1"/>
</dbReference>
<dbReference type="InterPro" id="IPR019749">
    <property type="entry name" value="Band_41_domain"/>
</dbReference>
<dbReference type="InterPro" id="IPR011993">
    <property type="entry name" value="PH-like_dom_sf"/>
</dbReference>
<comment type="caution">
    <text evidence="4">The sequence shown here is derived from an EMBL/GenBank/DDBJ whole genome shotgun (WGS) entry which is preliminary data.</text>
</comment>
<feature type="region of interest" description="Disordered" evidence="2">
    <location>
        <begin position="632"/>
        <end position="744"/>
    </location>
</feature>
<dbReference type="PROSITE" id="PS00660">
    <property type="entry name" value="FERM_1"/>
    <property type="match status" value="1"/>
</dbReference>
<feature type="compositionally biased region" description="Basic and acidic residues" evidence="2">
    <location>
        <begin position="28"/>
        <end position="43"/>
    </location>
</feature>
<dbReference type="InterPro" id="IPR014352">
    <property type="entry name" value="FERM/acyl-CoA-bd_prot_sf"/>
</dbReference>
<name>A0A4E0RAY6_FASHE</name>
<dbReference type="CDD" id="cd14473">
    <property type="entry name" value="FERM_B-lobe"/>
    <property type="match status" value="1"/>
</dbReference>
<dbReference type="InterPro" id="IPR029071">
    <property type="entry name" value="Ubiquitin-like_domsf"/>
</dbReference>
<dbReference type="Gene3D" id="3.10.20.90">
    <property type="entry name" value="Phosphatidylinositol 3-kinase Catalytic Subunit, Chain A, domain 1"/>
    <property type="match status" value="1"/>
</dbReference>
<dbReference type="InterPro" id="IPR000299">
    <property type="entry name" value="FERM_domain"/>
</dbReference>
<sequence>MMSTTIHEYDASVRSDRSRDRAHRRKKQREENRSDTAHNETSNHRSHRRRKENIESTEENASNYHTNDGEYAPRLANDDYAQPGESENYPERNESVTKAGGNHRHGERRSKHRSHRRHSSVRESEYVNAPVSQAHDRYHQESNPAEYPYGHEETEEYVEEQTGYTPSVDENYPEHEGSVLSGSQIPNGSVSYQPEYDMRRRTNYPRSGSHLDPSAQSVSDFGDHSVHSGTPHTVGGGEPGYWHMDDERNSSIPPVVTNDAGPECVSARPKPLQKFLSSFRRLKPKSLQRPEPQTTDSSGSLSARVIMLDGEEASYPLDKNDLGLALFNKVCETLDLLETDYFGLTYVSNKLRTWFWLDMDKKISKQLRNDEQWIFSFQVRFYPPEPTLLQEDITRYLLTLQVRQDIYTGKLPCSWVTQALLGSFMVQAELGDYEERQFGGSTDYLNEFEFIPSPTPQLLQKIAELHKTHIGMKPNQADIKYLETAKRLELYGVDLHPVRDMENVDIYLGVGFHGIVIYRDRLRIGRFAWPKVLRISFKKNNFYLKIRPDNTEPVEAVIGFRLLNHYLANRLWKAAVEHHAFFRLKEARLPKGPSTPLNPTHTYTGRTFFQYRTMNISRPHPQFNRSLMKRRTSSMPTGLNKTGSMHTLSRAHPRDMTVGRTQETDGFGKRRSGSAQISLATTGHANSTGQLYNTVPRGSDFHDGRSQLSRMTNETGGPSISYASGARGSSASHSRPHDYVNYSKGQPEWYDKAESIVSGSVLTESKAHQSSVSTRHSDRRIKDRRPLSPVYVNEPARSGLSGKETETPSELDQASSAWRASDQSSGRRQPPRGGVPALGGAMLSSQGSRSNQTVTPTPQSRHRQGHLQEDEEPEQLSDGMDDVNYYTSEESHTERHNSHVKNRPPRSPPNQISRRRHSNNELML</sequence>
<feature type="compositionally biased region" description="Basic residues" evidence="2">
    <location>
        <begin position="101"/>
        <end position="119"/>
    </location>
</feature>
<dbReference type="CDD" id="cd13184">
    <property type="entry name" value="FERM_C_4_1_family"/>
    <property type="match status" value="1"/>
</dbReference>
<feature type="compositionally biased region" description="Polar residues" evidence="2">
    <location>
        <begin position="808"/>
        <end position="827"/>
    </location>
</feature>
<dbReference type="Gene3D" id="1.20.80.10">
    <property type="match status" value="1"/>
</dbReference>
<feature type="compositionally biased region" description="Acidic residues" evidence="2">
    <location>
        <begin position="869"/>
        <end position="881"/>
    </location>
</feature>
<dbReference type="FunFam" id="1.20.80.10:FF:000005">
    <property type="entry name" value="FERM, RhoGEF and pleckstrin domain-containing protein 1"/>
    <property type="match status" value="1"/>
</dbReference>
<dbReference type="SMART" id="SM00295">
    <property type="entry name" value="B41"/>
    <property type="match status" value="1"/>
</dbReference>
<dbReference type="PRINTS" id="PR00661">
    <property type="entry name" value="ERMFAMILY"/>
</dbReference>
<dbReference type="Pfam" id="PF09379">
    <property type="entry name" value="FERM_N"/>
    <property type="match status" value="1"/>
</dbReference>
<proteinExistence type="predicted"/>
<dbReference type="AlphaFoldDB" id="A0A4E0RAY6"/>
<dbReference type="GO" id="GO:0008092">
    <property type="term" value="F:cytoskeletal protein binding"/>
    <property type="evidence" value="ECO:0007669"/>
    <property type="project" value="InterPro"/>
</dbReference>